<evidence type="ECO:0000313" key="13">
    <source>
        <dbReference type="Proteomes" id="UP000629870"/>
    </source>
</evidence>
<dbReference type="RefSeq" id="WP_139400454.1">
    <property type="nucleotide sequence ID" value="NZ_JACHEW010000003.1"/>
</dbReference>
<dbReference type="InterPro" id="IPR046373">
    <property type="entry name" value="Acyl-CoA_Oxase/DH_mid-dom_sf"/>
</dbReference>
<dbReference type="SUPFAM" id="SSF47203">
    <property type="entry name" value="Acyl-CoA dehydrogenase C-terminal domain-like"/>
    <property type="match status" value="1"/>
</dbReference>
<evidence type="ECO:0000256" key="3">
    <source>
        <dbReference type="ARBA" id="ARBA00022630"/>
    </source>
</evidence>
<evidence type="ECO:0000256" key="5">
    <source>
        <dbReference type="ARBA" id="ARBA00023002"/>
    </source>
</evidence>
<keyword evidence="4 6" id="KW-0274">FAD</keyword>
<dbReference type="PROSITE" id="PS00073">
    <property type="entry name" value="ACYL_COA_DH_2"/>
    <property type="match status" value="1"/>
</dbReference>
<dbReference type="PANTHER" id="PTHR43884:SF12">
    <property type="entry name" value="ISOVALERYL-COA DEHYDROGENASE, MITOCHONDRIAL-RELATED"/>
    <property type="match status" value="1"/>
</dbReference>
<keyword evidence="5 6" id="KW-0560">Oxidoreductase</keyword>
<dbReference type="FunFam" id="1.10.540.10:FF:000002">
    <property type="entry name" value="Acyl-CoA dehydrogenase FadE19"/>
    <property type="match status" value="1"/>
</dbReference>
<dbReference type="InterPro" id="IPR036250">
    <property type="entry name" value="AcylCo_DH-like_C"/>
</dbReference>
<dbReference type="Pfam" id="PF02770">
    <property type="entry name" value="Acyl-CoA_dh_M"/>
    <property type="match status" value="1"/>
</dbReference>
<dbReference type="EMBL" id="VDMO01000002">
    <property type="protein sequence ID" value="TNM72660.1"/>
    <property type="molecule type" value="Genomic_DNA"/>
</dbReference>
<dbReference type="InterPro" id="IPR009100">
    <property type="entry name" value="AcylCoA_DH/oxidase_NM_dom_sf"/>
</dbReference>
<keyword evidence="13" id="KW-1185">Reference proteome</keyword>
<dbReference type="InterPro" id="IPR009075">
    <property type="entry name" value="AcylCo_DH/oxidase_C"/>
</dbReference>
<dbReference type="Proteomes" id="UP000629870">
    <property type="component" value="Unassembled WGS sequence"/>
</dbReference>
<comment type="cofactor">
    <cofactor evidence="1 6">
        <name>FAD</name>
        <dbReference type="ChEBI" id="CHEBI:57692"/>
    </cofactor>
</comment>
<evidence type="ECO:0000256" key="1">
    <source>
        <dbReference type="ARBA" id="ARBA00001974"/>
    </source>
</evidence>
<dbReference type="Gene3D" id="1.20.140.10">
    <property type="entry name" value="Butyryl-CoA Dehydrogenase, subunit A, domain 3"/>
    <property type="match status" value="1"/>
</dbReference>
<feature type="domain" description="Acyl-CoA dehydrogenase/oxidase C-terminal" evidence="7">
    <location>
        <begin position="252"/>
        <end position="397"/>
    </location>
</feature>
<accession>A0A5C4Y9V8</accession>
<gene>
    <name evidence="11" type="ORF">FHR04_02195</name>
    <name evidence="10" type="ORF">HNQ04_000870</name>
</gene>
<evidence type="ECO:0000313" key="12">
    <source>
        <dbReference type="Proteomes" id="UP000313988"/>
    </source>
</evidence>
<evidence type="ECO:0000259" key="9">
    <source>
        <dbReference type="Pfam" id="PF02771"/>
    </source>
</evidence>
<evidence type="ECO:0000259" key="8">
    <source>
        <dbReference type="Pfam" id="PF02770"/>
    </source>
</evidence>
<dbReference type="OrthoDB" id="9802447at2"/>
<evidence type="ECO:0000256" key="4">
    <source>
        <dbReference type="ARBA" id="ARBA00022827"/>
    </source>
</evidence>
<evidence type="ECO:0000313" key="10">
    <source>
        <dbReference type="EMBL" id="MBB6015641.1"/>
    </source>
</evidence>
<dbReference type="Gene3D" id="2.40.110.10">
    <property type="entry name" value="Butyryl-CoA Dehydrogenase, subunit A, domain 2"/>
    <property type="match status" value="1"/>
</dbReference>
<organism evidence="11 12">
    <name type="scientific">Deinococcus radiopugnans ATCC 19172</name>
    <dbReference type="NCBI Taxonomy" id="585398"/>
    <lineage>
        <taxon>Bacteria</taxon>
        <taxon>Thermotogati</taxon>
        <taxon>Deinococcota</taxon>
        <taxon>Deinococci</taxon>
        <taxon>Deinococcales</taxon>
        <taxon>Deinococcaceae</taxon>
        <taxon>Deinococcus</taxon>
    </lineage>
</organism>
<dbReference type="Proteomes" id="UP000313988">
    <property type="component" value="Unassembled WGS sequence"/>
</dbReference>
<reference evidence="11 12" key="1">
    <citation type="submission" date="2019-06" db="EMBL/GenBank/DDBJ databases">
        <title>Genome sequence of Deinococcus radiopugnans ATCC 19172.</title>
        <authorList>
            <person name="Maclea K.S."/>
            <person name="Maynard C.R."/>
        </authorList>
    </citation>
    <scope>NUCLEOTIDE SEQUENCE [LARGE SCALE GENOMIC DNA]</scope>
    <source>
        <strain evidence="11 12">ATCC 19172</strain>
    </source>
</reference>
<dbReference type="EMBL" id="JACHEW010000003">
    <property type="protein sequence ID" value="MBB6015641.1"/>
    <property type="molecule type" value="Genomic_DNA"/>
</dbReference>
<feature type="domain" description="Acyl-CoA dehydrogenase/oxidase N-terminal" evidence="9">
    <location>
        <begin position="21"/>
        <end position="131"/>
    </location>
</feature>
<dbReference type="PROSITE" id="PS00072">
    <property type="entry name" value="ACYL_COA_DH_1"/>
    <property type="match status" value="1"/>
</dbReference>
<dbReference type="Pfam" id="PF00441">
    <property type="entry name" value="Acyl-CoA_dh_1"/>
    <property type="match status" value="1"/>
</dbReference>
<name>A0A5C4Y9V8_9DEIO</name>
<dbReference type="GO" id="GO:0003995">
    <property type="term" value="F:acyl-CoA dehydrogenase activity"/>
    <property type="evidence" value="ECO:0007669"/>
    <property type="project" value="InterPro"/>
</dbReference>
<dbReference type="InterPro" id="IPR006091">
    <property type="entry name" value="Acyl-CoA_Oxase/DH_mid-dom"/>
</dbReference>
<dbReference type="SUPFAM" id="SSF56645">
    <property type="entry name" value="Acyl-CoA dehydrogenase NM domain-like"/>
    <property type="match status" value="1"/>
</dbReference>
<evidence type="ECO:0000259" key="7">
    <source>
        <dbReference type="Pfam" id="PF00441"/>
    </source>
</evidence>
<dbReference type="InterPro" id="IPR006089">
    <property type="entry name" value="Acyl-CoA_DH_CS"/>
</dbReference>
<evidence type="ECO:0000256" key="2">
    <source>
        <dbReference type="ARBA" id="ARBA00009347"/>
    </source>
</evidence>
<feature type="domain" description="Acyl-CoA oxidase/dehydrogenase middle" evidence="8">
    <location>
        <begin position="137"/>
        <end position="236"/>
    </location>
</feature>
<sequence>MTSTLDRSAAAISPNVQPMNDDQRTIVGALKSFLKNKVEPGAAERDQTGEFPMGIVKELGEMGIMGAQTPEEYGGSALDTATFAMIIEEIAAVDGSLCLTVASHNSLCQGHILIGGTEAQKQKFLPDLASAKKLGAWGLTEPGSGSDSGGLQTRAVEQADGSWILNGSKNFITQGSVGGTYVVLARTDAAREGKGKNDGISAFVFNRDEVEGFSIGRKEDKLGLRSSDTAQLIFEDIHLPAEALLGERGNAFKDVMKVLDGGRVGIAAMGLGLGRAAFEFAAKYTLGREQFGKPIAHNQDISFRLANMDTKLEAARLLIRKAADLKDAGENFTTPVARAKLFATTVGVEACDEAIQMLGGYGYVKEYPVERFWRDNRLTRIGEGTDEVQRLVISRDVLKRFAD</sequence>
<reference evidence="10 13" key="2">
    <citation type="submission" date="2020-08" db="EMBL/GenBank/DDBJ databases">
        <title>Genomic Encyclopedia of Type Strains, Phase IV (KMG-IV): sequencing the most valuable type-strain genomes for metagenomic binning, comparative biology and taxonomic classification.</title>
        <authorList>
            <person name="Goeker M."/>
        </authorList>
    </citation>
    <scope>NUCLEOTIDE SEQUENCE [LARGE SCALE GENOMIC DNA]</scope>
    <source>
        <strain evidence="10 13">DSM 12027</strain>
    </source>
</reference>
<dbReference type="InterPro" id="IPR013786">
    <property type="entry name" value="AcylCoA_DH/ox_N"/>
</dbReference>
<dbReference type="InterPro" id="IPR037069">
    <property type="entry name" value="AcylCoA_DH/ox_N_sf"/>
</dbReference>
<comment type="caution">
    <text evidence="11">The sequence shown here is derived from an EMBL/GenBank/DDBJ whole genome shotgun (WGS) entry which is preliminary data.</text>
</comment>
<proteinExistence type="inferred from homology"/>
<dbReference type="PANTHER" id="PTHR43884">
    <property type="entry name" value="ACYL-COA DEHYDROGENASE"/>
    <property type="match status" value="1"/>
</dbReference>
<dbReference type="PIRSF" id="PIRSF016578">
    <property type="entry name" value="HsaA"/>
    <property type="match status" value="1"/>
</dbReference>
<comment type="similarity">
    <text evidence="2 6">Belongs to the acyl-CoA dehydrogenase family.</text>
</comment>
<evidence type="ECO:0000313" key="11">
    <source>
        <dbReference type="EMBL" id="TNM72660.1"/>
    </source>
</evidence>
<evidence type="ECO:0000256" key="6">
    <source>
        <dbReference type="RuleBase" id="RU362125"/>
    </source>
</evidence>
<keyword evidence="3 6" id="KW-0285">Flavoprotein</keyword>
<dbReference type="FunFam" id="1.20.140.10:FF:000004">
    <property type="entry name" value="Acyl-CoA dehydrogenase FadE25"/>
    <property type="match status" value="1"/>
</dbReference>
<dbReference type="Gene3D" id="1.10.540.10">
    <property type="entry name" value="Acyl-CoA dehydrogenase/oxidase, N-terminal domain"/>
    <property type="match status" value="1"/>
</dbReference>
<dbReference type="Pfam" id="PF02771">
    <property type="entry name" value="Acyl-CoA_dh_N"/>
    <property type="match status" value="1"/>
</dbReference>
<protein>
    <submittedName>
        <fullName evidence="11">Acyl-CoA dehydrogenase</fullName>
    </submittedName>
</protein>
<dbReference type="AlphaFoldDB" id="A0A5C4Y9V8"/>
<dbReference type="GO" id="GO:0050660">
    <property type="term" value="F:flavin adenine dinucleotide binding"/>
    <property type="evidence" value="ECO:0007669"/>
    <property type="project" value="InterPro"/>
</dbReference>